<name>A0A5B0RV58_PUCGR</name>
<evidence type="ECO:0000313" key="3">
    <source>
        <dbReference type="Proteomes" id="UP000325313"/>
    </source>
</evidence>
<comment type="caution">
    <text evidence="2">The sequence shown here is derived from an EMBL/GenBank/DDBJ whole genome shotgun (WGS) entry which is preliminary data.</text>
</comment>
<protein>
    <submittedName>
        <fullName evidence="2">Uncharacterized protein</fullName>
    </submittedName>
</protein>
<evidence type="ECO:0000313" key="2">
    <source>
        <dbReference type="EMBL" id="KAA1129288.1"/>
    </source>
</evidence>
<dbReference type="Proteomes" id="UP000325313">
    <property type="component" value="Unassembled WGS sequence"/>
</dbReference>
<evidence type="ECO:0000256" key="1">
    <source>
        <dbReference type="SAM" id="MobiDB-lite"/>
    </source>
</evidence>
<proteinExistence type="predicted"/>
<feature type="region of interest" description="Disordered" evidence="1">
    <location>
        <begin position="1"/>
        <end position="26"/>
    </location>
</feature>
<reference evidence="2 3" key="1">
    <citation type="submission" date="2019-05" db="EMBL/GenBank/DDBJ databases">
        <title>Emergence of the Ug99 lineage of the wheat stem rust pathogen through somatic hybridization.</title>
        <authorList>
            <person name="Li F."/>
            <person name="Upadhyaya N.M."/>
            <person name="Sperschneider J."/>
            <person name="Matny O."/>
            <person name="Nguyen-Phuc H."/>
            <person name="Mago R."/>
            <person name="Raley C."/>
            <person name="Miller M.E."/>
            <person name="Silverstein K.A.T."/>
            <person name="Henningsen E."/>
            <person name="Hirsch C.D."/>
            <person name="Visser B."/>
            <person name="Pretorius Z.A."/>
            <person name="Steffenson B.J."/>
            <person name="Schwessinger B."/>
            <person name="Dodds P.N."/>
            <person name="Figueroa M."/>
        </authorList>
    </citation>
    <scope>NUCLEOTIDE SEQUENCE [LARGE SCALE GENOMIC DNA]</scope>
    <source>
        <strain evidence="2 3">Ug99</strain>
    </source>
</reference>
<organism evidence="2 3">
    <name type="scientific">Puccinia graminis f. sp. tritici</name>
    <dbReference type="NCBI Taxonomy" id="56615"/>
    <lineage>
        <taxon>Eukaryota</taxon>
        <taxon>Fungi</taxon>
        <taxon>Dikarya</taxon>
        <taxon>Basidiomycota</taxon>
        <taxon>Pucciniomycotina</taxon>
        <taxon>Pucciniomycetes</taxon>
        <taxon>Pucciniales</taxon>
        <taxon>Pucciniaceae</taxon>
        <taxon>Puccinia</taxon>
    </lineage>
</organism>
<accession>A0A5B0RV58</accession>
<gene>
    <name evidence="2" type="ORF">PGTUg99_023684</name>
</gene>
<dbReference type="EMBL" id="VDEP01000137">
    <property type="protein sequence ID" value="KAA1129288.1"/>
    <property type="molecule type" value="Genomic_DNA"/>
</dbReference>
<dbReference type="AlphaFoldDB" id="A0A5B0RV58"/>
<sequence length="59" mass="6383">MQALVPAPGPQAVPVPEQGELSPHVTSDERLRLRKEVGGDKSALLKQLIDIIQNDALDQ</sequence>